<dbReference type="Pfam" id="PF01593">
    <property type="entry name" value="Amino_oxidase"/>
    <property type="match status" value="1"/>
</dbReference>
<keyword evidence="2" id="KW-0809">Transit peptide</keyword>
<accession>A0A5P1F3U7</accession>
<sequence>MVLEARDRIGGRVYTDRSSLSVPVDLGASIITGVEADVATERRPDPSSLICNQLGLELTVLNSDCPLYDIITGHKVPADLDEALEAEYNSLLDDMVPFISKNGENARKMSLEDGLEYALRRRRMALSASAAAEPDHSTSVCQTIDAWLSDSGDITMLNGTYDTLRTEVLSPLERRVMDWHFANLEYGCAALLKEVSLPFWNQDDIYGGFGGPHCMIKGGYSTVLESLAKGLNVHLNHVVTEVAYCMESDGRGQQKNKVKVCTSNQSYFVGDAVLITVPLGCLKANTIKFSPVLPDWKESSIKRLGFGVLNKVVLEFPEVFWDDSVDYFGATAEETGSRGQCFMFWNVKKTVGAPVLIALVVGKAAIDGQTMSKSAHVNHALKVLRKLFGEFSVPDPVASVVTNWGIDPFSRGAYSYVAVGASGVDYDILGKPVENCLFFAGEATCKEHPDTVGGAMMSGLREAVRIIHILTTGNDYAAEIEAMEAIQRQSDSGRTELKDMSKRLEACKSTDILPKHLSDGTHASFPKEALLRDMFPNAKTTSGRLHLAKEMLRLPVEALKLFAGTKEGLSTLNSWILDSLGKNATQLLRHCVRLLVLVSTDLLAVRLSGIGKTVKEKVCVHTSRDIRAIASQLVNMWIEVFRKEKATNGGLKLLKQTAASESSKGRPKDQISGQMRLASDVGNHSTRPSIRKTDSKTVRLETLIDTKSEANSSCFQSSIQGHDSKVESDGVMSEEEAAAFAAAEAARAALAAAEAFASSEAEVGSLRELPKIPSFHKFARREQYAQMDDSDSRRRWSGGILGRQDCISEIDSRNCRVKNWSLDFTATCVNIDNSKMSGDNYTQGSNSNEMGPVSYREHSGESGAMDSRLTKAWVDTDTAGSGGVKDYLAIERWQSQAMDADADFYSRLHLRDEEDSNRSCRPPTVKDGRRAEESSASQIAEKKLLTEGNSRGVEHIKQGIVDYVASLLMPLYKNRKIDKDGYKSIMKKTATKVMEQCTEAEKRLTIPEFLDFKRKNKIRAFVDKLIERHLATTSSVKR</sequence>
<dbReference type="PANTHER" id="PTHR10742">
    <property type="entry name" value="FLAVIN MONOAMINE OXIDASE"/>
    <property type="match status" value="1"/>
</dbReference>
<feature type="region of interest" description="Disordered" evidence="3">
    <location>
        <begin position="839"/>
        <end position="862"/>
    </location>
</feature>
<dbReference type="InterPro" id="IPR002937">
    <property type="entry name" value="Amino_oxidase"/>
</dbReference>
<dbReference type="Pfam" id="PF23030">
    <property type="entry name" value="SCAF11-like_C"/>
    <property type="match status" value="1"/>
</dbReference>
<dbReference type="Gramene" id="ONK73035">
    <property type="protein sequence ID" value="ONK73035"/>
    <property type="gene ID" value="A4U43_C04F26460"/>
</dbReference>
<protein>
    <submittedName>
        <fullName evidence="6">Uncharacterized protein</fullName>
    </submittedName>
</protein>
<feature type="domain" description="SFR19-like C-terminal" evidence="5">
    <location>
        <begin position="955"/>
        <end position="997"/>
    </location>
</feature>
<dbReference type="Gene3D" id="3.90.660.10">
    <property type="match status" value="1"/>
</dbReference>
<evidence type="ECO:0000313" key="7">
    <source>
        <dbReference type="Proteomes" id="UP000243459"/>
    </source>
</evidence>
<dbReference type="SUPFAM" id="SSF51905">
    <property type="entry name" value="FAD/NAD(P)-binding domain"/>
    <property type="match status" value="1"/>
</dbReference>
<reference evidence="7" key="1">
    <citation type="journal article" date="2017" name="Nat. Commun.">
        <title>The asparagus genome sheds light on the origin and evolution of a young Y chromosome.</title>
        <authorList>
            <person name="Harkess A."/>
            <person name="Zhou J."/>
            <person name="Xu C."/>
            <person name="Bowers J.E."/>
            <person name="Van der Hulst R."/>
            <person name="Ayyampalayam S."/>
            <person name="Mercati F."/>
            <person name="Riccardi P."/>
            <person name="McKain M.R."/>
            <person name="Kakrana A."/>
            <person name="Tang H."/>
            <person name="Ray J."/>
            <person name="Groenendijk J."/>
            <person name="Arikit S."/>
            <person name="Mathioni S.M."/>
            <person name="Nakano M."/>
            <person name="Shan H."/>
            <person name="Telgmann-Rauber A."/>
            <person name="Kanno A."/>
            <person name="Yue Z."/>
            <person name="Chen H."/>
            <person name="Li W."/>
            <person name="Chen Y."/>
            <person name="Xu X."/>
            <person name="Zhang Y."/>
            <person name="Luo S."/>
            <person name="Chen H."/>
            <person name="Gao J."/>
            <person name="Mao Z."/>
            <person name="Pires J.C."/>
            <person name="Luo M."/>
            <person name="Kudrna D."/>
            <person name="Wing R.A."/>
            <person name="Meyers B.C."/>
            <person name="Yi K."/>
            <person name="Kong H."/>
            <person name="Lavrijsen P."/>
            <person name="Sunseri F."/>
            <person name="Falavigna A."/>
            <person name="Ye Y."/>
            <person name="Leebens-Mack J.H."/>
            <person name="Chen G."/>
        </authorList>
    </citation>
    <scope>NUCLEOTIDE SEQUENCE [LARGE SCALE GENOMIC DNA]</scope>
    <source>
        <strain evidence="7">cv. DH0086</strain>
    </source>
</reference>
<evidence type="ECO:0000259" key="4">
    <source>
        <dbReference type="Pfam" id="PF01593"/>
    </source>
</evidence>
<dbReference type="PANTHER" id="PTHR10742:SF410">
    <property type="entry name" value="LYSINE-SPECIFIC HISTONE DEMETHYLASE 2"/>
    <property type="match status" value="1"/>
</dbReference>
<dbReference type="InterPro" id="IPR057031">
    <property type="entry name" value="SFR19-like_C"/>
</dbReference>
<dbReference type="Proteomes" id="UP000243459">
    <property type="component" value="Chromosome 4"/>
</dbReference>
<feature type="domain" description="Amine oxidase" evidence="4">
    <location>
        <begin position="2"/>
        <end position="467"/>
    </location>
</feature>
<proteinExistence type="inferred from homology"/>
<dbReference type="Gene3D" id="3.50.50.60">
    <property type="entry name" value="FAD/NAD(P)-binding domain"/>
    <property type="match status" value="2"/>
</dbReference>
<dbReference type="SUPFAM" id="SSF47676">
    <property type="entry name" value="Conserved domain common to transcription factors TFIIS, elongin A, CRSP70"/>
    <property type="match status" value="1"/>
</dbReference>
<dbReference type="EMBL" id="CM007384">
    <property type="protein sequence ID" value="ONK73035.1"/>
    <property type="molecule type" value="Genomic_DNA"/>
</dbReference>
<dbReference type="InterPro" id="IPR050281">
    <property type="entry name" value="Flavin_monoamine_oxidase"/>
</dbReference>
<keyword evidence="7" id="KW-1185">Reference proteome</keyword>
<comment type="similarity">
    <text evidence="1">Belongs to the flavin monoamine oxidase family.</text>
</comment>
<evidence type="ECO:0000259" key="5">
    <source>
        <dbReference type="Pfam" id="PF23030"/>
    </source>
</evidence>
<dbReference type="SUPFAM" id="SSF54373">
    <property type="entry name" value="FAD-linked reductases, C-terminal domain"/>
    <property type="match status" value="1"/>
</dbReference>
<feature type="compositionally biased region" description="Basic and acidic residues" evidence="3">
    <location>
        <begin position="912"/>
        <end position="933"/>
    </location>
</feature>
<dbReference type="AlphaFoldDB" id="A0A5P1F3U7"/>
<dbReference type="GO" id="GO:0016491">
    <property type="term" value="F:oxidoreductase activity"/>
    <property type="evidence" value="ECO:0007669"/>
    <property type="project" value="InterPro"/>
</dbReference>
<dbReference type="InterPro" id="IPR035441">
    <property type="entry name" value="TFIIS/LEDGF_dom_sf"/>
</dbReference>
<dbReference type="InterPro" id="IPR036188">
    <property type="entry name" value="FAD/NAD-bd_sf"/>
</dbReference>
<feature type="compositionally biased region" description="Polar residues" evidence="3">
    <location>
        <begin position="839"/>
        <end position="849"/>
    </location>
</feature>
<feature type="region of interest" description="Disordered" evidence="3">
    <location>
        <begin position="912"/>
        <end position="937"/>
    </location>
</feature>
<gene>
    <name evidence="6" type="ORF">A4U43_C04F26460</name>
</gene>
<evidence type="ECO:0000313" key="6">
    <source>
        <dbReference type="EMBL" id="ONK73035.1"/>
    </source>
</evidence>
<evidence type="ECO:0000256" key="3">
    <source>
        <dbReference type="SAM" id="MobiDB-lite"/>
    </source>
</evidence>
<organism evidence="6 7">
    <name type="scientific">Asparagus officinalis</name>
    <name type="common">Garden asparagus</name>
    <dbReference type="NCBI Taxonomy" id="4686"/>
    <lineage>
        <taxon>Eukaryota</taxon>
        <taxon>Viridiplantae</taxon>
        <taxon>Streptophyta</taxon>
        <taxon>Embryophyta</taxon>
        <taxon>Tracheophyta</taxon>
        <taxon>Spermatophyta</taxon>
        <taxon>Magnoliopsida</taxon>
        <taxon>Liliopsida</taxon>
        <taxon>Asparagales</taxon>
        <taxon>Asparagaceae</taxon>
        <taxon>Asparagoideae</taxon>
        <taxon>Asparagus</taxon>
    </lineage>
</organism>
<dbReference type="OMA" id="IVISSNC"/>
<evidence type="ECO:0000256" key="1">
    <source>
        <dbReference type="ARBA" id="ARBA00005995"/>
    </source>
</evidence>
<name>A0A5P1F3U7_ASPOF</name>
<evidence type="ECO:0000256" key="2">
    <source>
        <dbReference type="ARBA" id="ARBA00022946"/>
    </source>
</evidence>